<name>A0A2S7A076_9XANT</name>
<comment type="caution">
    <text evidence="3">The sequence shown here is derived from an EMBL/GenBank/DDBJ whole genome shotgun (WGS) entry which is preliminary data.</text>
</comment>
<accession>A0A2S7A076</accession>
<evidence type="ECO:0000313" key="3">
    <source>
        <dbReference type="EMBL" id="PPT98949.1"/>
    </source>
</evidence>
<feature type="region of interest" description="Disordered" evidence="1">
    <location>
        <begin position="29"/>
        <end position="59"/>
    </location>
</feature>
<feature type="chain" id="PRO_5015566180" description="Lipoprotein" evidence="2">
    <location>
        <begin position="23"/>
        <end position="197"/>
    </location>
</feature>
<feature type="signal peptide" evidence="2">
    <location>
        <begin position="1"/>
        <end position="22"/>
    </location>
</feature>
<gene>
    <name evidence="3" type="ORF">XarbCFBP7409_11595</name>
</gene>
<dbReference type="EMBL" id="MDSL01000022">
    <property type="protein sequence ID" value="PPT98949.1"/>
    <property type="molecule type" value="Genomic_DNA"/>
</dbReference>
<evidence type="ECO:0000313" key="4">
    <source>
        <dbReference type="Proteomes" id="UP000238049"/>
    </source>
</evidence>
<evidence type="ECO:0008006" key="5">
    <source>
        <dbReference type="Google" id="ProtNLM"/>
    </source>
</evidence>
<reference evidence="3 4" key="1">
    <citation type="submission" date="2016-08" db="EMBL/GenBank/DDBJ databases">
        <title>Evolution of the type three secretion system and type three effector repertoires in Xanthomonas.</title>
        <authorList>
            <person name="Merda D."/>
            <person name="Briand M."/>
            <person name="Bosis E."/>
            <person name="Rousseau C."/>
            <person name="Portier P."/>
            <person name="Jacques M.-A."/>
            <person name="Fischer-Le Saux M."/>
        </authorList>
    </citation>
    <scope>NUCLEOTIDE SEQUENCE [LARGE SCALE GENOMIC DNA]</scope>
    <source>
        <strain evidence="3 4">CFBP 7409</strain>
    </source>
</reference>
<sequence>MWSAALAPTCAAILALSLGACATQAVQDQQRSQREDSVDQRMLSAQSGGDGGGSIQPYTLAPTQRFRMPRALRSDAPVLPADSPRQSLPPTTVCAHVILTADGAVQRLDPMSDRDECAAGLLPDNADLVQSVRTTVQQWQFVPAALCTFAAGVAQPAAPDDCSGAISQEPVPVTLSFAFTFEVRQGKVSVRTGKVAR</sequence>
<proteinExistence type="predicted"/>
<dbReference type="Proteomes" id="UP000238049">
    <property type="component" value="Unassembled WGS sequence"/>
</dbReference>
<organism evidence="3 4">
    <name type="scientific">Xanthomonas arboricola pv. guizotiae</name>
    <dbReference type="NCBI Taxonomy" id="487867"/>
    <lineage>
        <taxon>Bacteria</taxon>
        <taxon>Pseudomonadati</taxon>
        <taxon>Pseudomonadota</taxon>
        <taxon>Gammaproteobacteria</taxon>
        <taxon>Lysobacterales</taxon>
        <taxon>Lysobacteraceae</taxon>
        <taxon>Xanthomonas</taxon>
    </lineage>
</organism>
<keyword evidence="2" id="KW-0732">Signal</keyword>
<dbReference type="AlphaFoldDB" id="A0A2S7A076"/>
<protein>
    <recommendedName>
        <fullName evidence="5">Lipoprotein</fullName>
    </recommendedName>
</protein>
<evidence type="ECO:0000256" key="2">
    <source>
        <dbReference type="SAM" id="SignalP"/>
    </source>
</evidence>
<evidence type="ECO:0000256" key="1">
    <source>
        <dbReference type="SAM" id="MobiDB-lite"/>
    </source>
</evidence>